<evidence type="ECO:0000256" key="2">
    <source>
        <dbReference type="ARBA" id="ARBA00009183"/>
    </source>
</evidence>
<dbReference type="InterPro" id="IPR036188">
    <property type="entry name" value="FAD/NAD-bd_sf"/>
</dbReference>
<dbReference type="InterPro" id="IPR000960">
    <property type="entry name" value="Flavin_mOase"/>
</dbReference>
<keyword evidence="7" id="KW-0503">Monooxygenase</keyword>
<evidence type="ECO:0000256" key="3">
    <source>
        <dbReference type="ARBA" id="ARBA00022630"/>
    </source>
</evidence>
<dbReference type="STRING" id="3818.A0A445A0C7"/>
<dbReference type="Proteomes" id="UP000289738">
    <property type="component" value="Chromosome B03"/>
</dbReference>
<name>A0A445A0C7_ARAHY</name>
<dbReference type="InterPro" id="IPR020946">
    <property type="entry name" value="Flavin_mOase-like"/>
</dbReference>
<keyword evidence="6 7" id="KW-0560">Oxidoreductase</keyword>
<dbReference type="Pfam" id="PF00743">
    <property type="entry name" value="FMO-like"/>
    <property type="match status" value="1"/>
</dbReference>
<dbReference type="OrthoDB" id="66881at2759"/>
<protein>
    <recommendedName>
        <fullName evidence="7">Flavin-containing monooxygenase</fullName>
        <ecNumber evidence="7">1.-.-.-</ecNumber>
    </recommendedName>
</protein>
<comment type="caution">
    <text evidence="8">The sequence shown here is derived from an EMBL/GenBank/DDBJ whole genome shotgun (WGS) entry which is preliminary data.</text>
</comment>
<evidence type="ECO:0000256" key="4">
    <source>
        <dbReference type="ARBA" id="ARBA00022827"/>
    </source>
</evidence>
<dbReference type="InterPro" id="IPR050346">
    <property type="entry name" value="FMO-like"/>
</dbReference>
<keyword evidence="3 7" id="KW-0285">Flavoprotein</keyword>
<evidence type="ECO:0000313" key="8">
    <source>
        <dbReference type="EMBL" id="RYR19887.1"/>
    </source>
</evidence>
<keyword evidence="5" id="KW-0521">NADP</keyword>
<proteinExistence type="inferred from homology"/>
<evidence type="ECO:0000256" key="6">
    <source>
        <dbReference type="ARBA" id="ARBA00023002"/>
    </source>
</evidence>
<dbReference type="GO" id="GO:0050660">
    <property type="term" value="F:flavin adenine dinucleotide binding"/>
    <property type="evidence" value="ECO:0007669"/>
    <property type="project" value="InterPro"/>
</dbReference>
<dbReference type="FunFam" id="3.50.50.60:FF:000167">
    <property type="entry name" value="Flavin-containing monooxygenase"/>
    <property type="match status" value="1"/>
</dbReference>
<dbReference type="GO" id="GO:0004499">
    <property type="term" value="F:N,N-dimethylaniline monooxygenase activity"/>
    <property type="evidence" value="ECO:0007669"/>
    <property type="project" value="InterPro"/>
</dbReference>
<dbReference type="Gene3D" id="3.50.50.60">
    <property type="entry name" value="FAD/NAD(P)-binding domain"/>
    <property type="match status" value="2"/>
</dbReference>
<dbReference type="EC" id="1.-.-.-" evidence="7"/>
<dbReference type="SUPFAM" id="SSF51905">
    <property type="entry name" value="FAD/NAD(P)-binding domain"/>
    <property type="match status" value="2"/>
</dbReference>
<dbReference type="AlphaFoldDB" id="A0A445A0C7"/>
<dbReference type="PANTHER" id="PTHR23023">
    <property type="entry name" value="DIMETHYLANILINE MONOOXYGENASE"/>
    <property type="match status" value="1"/>
</dbReference>
<evidence type="ECO:0000313" key="9">
    <source>
        <dbReference type="Proteomes" id="UP000289738"/>
    </source>
</evidence>
<evidence type="ECO:0000256" key="1">
    <source>
        <dbReference type="ARBA" id="ARBA00001974"/>
    </source>
</evidence>
<reference evidence="8 9" key="1">
    <citation type="submission" date="2019-01" db="EMBL/GenBank/DDBJ databases">
        <title>Sequencing of cultivated peanut Arachis hypogaea provides insights into genome evolution and oil improvement.</title>
        <authorList>
            <person name="Chen X."/>
        </authorList>
    </citation>
    <scope>NUCLEOTIDE SEQUENCE [LARGE SCALE GENOMIC DNA]</scope>
    <source>
        <strain evidence="9">cv. Fuhuasheng</strain>
        <tissue evidence="8">Leaves</tissue>
    </source>
</reference>
<gene>
    <name evidence="8" type="ORF">Ahy_B03g064800</name>
</gene>
<accession>A0A445A0C7</accession>
<dbReference type="Gramene" id="arahy.Tifrunner.gnm2.ann2.Ah13g366500.1">
    <property type="protein sequence ID" value="arahy.Tifrunner.gnm2.ann2.Ah13g366500.1-CDS"/>
    <property type="gene ID" value="arahy.Tifrunner.gnm2.ann2.Ah13g366500"/>
</dbReference>
<evidence type="ECO:0000256" key="7">
    <source>
        <dbReference type="RuleBase" id="RU361177"/>
    </source>
</evidence>
<sequence>MERRVAIIGAGTSGLLACKYTLEKGFNPVVFEAEEGVGGLWRQTTESTKLQNKKLTYQFSDFPWHSSVKEENPSSQQVLHYLNSFAQNFSLFSYIRFNSKVIDVEYVGESSEEMETWELWGGNGKPFSSKGTWHITVQHTKNFSRKVYEAEFVILCIGKYSGVPNIPLFPPGQGPEVFKGKVLHSMNYSALDNKIAAELIKDKRVTVIGSQKSAIDIATECAHANGVKYPCTMIQRSAHWFFPELNILGIDIEYFYANRFAELLVHKPGESFLLSLVATLLSPLRWGLAKVAESYLRWRLPMKKYGLVPSYSILQGISSCRIGVLAENFYDKLKEGSILIKKSQSFGFCKEGLLINGEAKPLETDIVILATGYKGDEKLQSIFKSHVFQKYIIGSKSSSVPLYRQIIHPRIPQLAIIGYAESLSNLYSSEMRCQWLAHFLDGNIELPTITEMEKDVKVWDDNMKLHAGEYYWKSCIANCGIWYNDQLCKDIGCNHRRKKGLFAELFEPYGPKDYVGLSHKR</sequence>
<dbReference type="SMR" id="A0A445A0C7"/>
<dbReference type="EMBL" id="SDMP01000013">
    <property type="protein sequence ID" value="RYR19887.1"/>
    <property type="molecule type" value="Genomic_DNA"/>
</dbReference>
<evidence type="ECO:0000256" key="5">
    <source>
        <dbReference type="ARBA" id="ARBA00022857"/>
    </source>
</evidence>
<organism evidence="8 9">
    <name type="scientific">Arachis hypogaea</name>
    <name type="common">Peanut</name>
    <dbReference type="NCBI Taxonomy" id="3818"/>
    <lineage>
        <taxon>Eukaryota</taxon>
        <taxon>Viridiplantae</taxon>
        <taxon>Streptophyta</taxon>
        <taxon>Embryophyta</taxon>
        <taxon>Tracheophyta</taxon>
        <taxon>Spermatophyta</taxon>
        <taxon>Magnoliopsida</taxon>
        <taxon>eudicotyledons</taxon>
        <taxon>Gunneridae</taxon>
        <taxon>Pentapetalae</taxon>
        <taxon>rosids</taxon>
        <taxon>fabids</taxon>
        <taxon>Fabales</taxon>
        <taxon>Fabaceae</taxon>
        <taxon>Papilionoideae</taxon>
        <taxon>50 kb inversion clade</taxon>
        <taxon>dalbergioids sensu lato</taxon>
        <taxon>Dalbergieae</taxon>
        <taxon>Pterocarpus clade</taxon>
        <taxon>Arachis</taxon>
    </lineage>
</organism>
<keyword evidence="9" id="KW-1185">Reference proteome</keyword>
<dbReference type="PIRSF" id="PIRSF000332">
    <property type="entry name" value="FMO"/>
    <property type="match status" value="1"/>
</dbReference>
<dbReference type="GO" id="GO:0050661">
    <property type="term" value="F:NADP binding"/>
    <property type="evidence" value="ECO:0007669"/>
    <property type="project" value="InterPro"/>
</dbReference>
<dbReference type="PROSITE" id="PS51257">
    <property type="entry name" value="PROKAR_LIPOPROTEIN"/>
    <property type="match status" value="1"/>
</dbReference>
<comment type="cofactor">
    <cofactor evidence="1 7">
        <name>FAD</name>
        <dbReference type="ChEBI" id="CHEBI:57692"/>
    </cofactor>
</comment>
<dbReference type="FunFam" id="3.50.50.60:FF:000169">
    <property type="entry name" value="Flavin-containing monooxygenase"/>
    <property type="match status" value="1"/>
</dbReference>
<comment type="similarity">
    <text evidence="2 7">Belongs to the FMO family.</text>
</comment>
<keyword evidence="4 7" id="KW-0274">FAD</keyword>